<comment type="caution">
    <text evidence="3">The sequence shown here is derived from an EMBL/GenBank/DDBJ whole genome shotgun (WGS) entry which is preliminary data.</text>
</comment>
<dbReference type="PANTHER" id="PTHR13650:SF0">
    <property type="entry name" value="SPATACSIN"/>
    <property type="match status" value="1"/>
</dbReference>
<name>A0A9Q1BM11_HOLLE</name>
<feature type="compositionally biased region" description="Low complexity" evidence="1">
    <location>
        <begin position="546"/>
        <end position="557"/>
    </location>
</feature>
<evidence type="ECO:0000259" key="2">
    <source>
        <dbReference type="Pfam" id="PF14649"/>
    </source>
</evidence>
<dbReference type="GO" id="GO:0048489">
    <property type="term" value="P:synaptic vesicle transport"/>
    <property type="evidence" value="ECO:0007669"/>
    <property type="project" value="TreeGrafter"/>
</dbReference>
<reference evidence="3" key="1">
    <citation type="submission" date="2021-10" db="EMBL/GenBank/DDBJ databases">
        <title>Tropical sea cucumber genome reveals ecological adaptation and Cuvierian tubules defense mechanism.</title>
        <authorList>
            <person name="Chen T."/>
        </authorList>
    </citation>
    <scope>NUCLEOTIDE SEQUENCE</scope>
    <source>
        <strain evidence="3">Nanhai2018</strain>
        <tissue evidence="3">Muscle</tissue>
    </source>
</reference>
<dbReference type="InterPro" id="IPR028103">
    <property type="entry name" value="Spatacsin"/>
</dbReference>
<feature type="region of interest" description="Disordered" evidence="1">
    <location>
        <begin position="310"/>
        <end position="336"/>
    </location>
</feature>
<feature type="compositionally biased region" description="Basic and acidic residues" evidence="1">
    <location>
        <begin position="321"/>
        <end position="333"/>
    </location>
</feature>
<dbReference type="OrthoDB" id="2018754at2759"/>
<dbReference type="GO" id="GO:0005737">
    <property type="term" value="C:cytoplasm"/>
    <property type="evidence" value="ECO:0007669"/>
    <property type="project" value="TreeGrafter"/>
</dbReference>
<proteinExistence type="predicted"/>
<organism evidence="3 4">
    <name type="scientific">Holothuria leucospilota</name>
    <name type="common">Black long sea cucumber</name>
    <name type="synonym">Mertensiothuria leucospilota</name>
    <dbReference type="NCBI Taxonomy" id="206669"/>
    <lineage>
        <taxon>Eukaryota</taxon>
        <taxon>Metazoa</taxon>
        <taxon>Echinodermata</taxon>
        <taxon>Eleutherozoa</taxon>
        <taxon>Echinozoa</taxon>
        <taxon>Holothuroidea</taxon>
        <taxon>Aspidochirotacea</taxon>
        <taxon>Aspidochirotida</taxon>
        <taxon>Holothuriidae</taxon>
        <taxon>Holothuria</taxon>
    </lineage>
</organism>
<feature type="compositionally biased region" description="Acidic residues" evidence="1">
    <location>
        <begin position="1534"/>
        <end position="1549"/>
    </location>
</feature>
<dbReference type="PANTHER" id="PTHR13650">
    <property type="entry name" value="SPATACSIN"/>
    <property type="match status" value="1"/>
</dbReference>
<evidence type="ECO:0000313" key="3">
    <source>
        <dbReference type="EMBL" id="KAJ8029110.1"/>
    </source>
</evidence>
<dbReference type="GO" id="GO:0008088">
    <property type="term" value="P:axo-dendritic transport"/>
    <property type="evidence" value="ECO:0007669"/>
    <property type="project" value="TreeGrafter"/>
</dbReference>
<dbReference type="GO" id="GO:0045202">
    <property type="term" value="C:synapse"/>
    <property type="evidence" value="ECO:0007669"/>
    <property type="project" value="TreeGrafter"/>
</dbReference>
<feature type="region of interest" description="Disordered" evidence="1">
    <location>
        <begin position="536"/>
        <end position="557"/>
    </location>
</feature>
<feature type="region of interest" description="Disordered" evidence="1">
    <location>
        <begin position="2071"/>
        <end position="2097"/>
    </location>
</feature>
<sequence length="2620" mass="299358">MAAQYSSSRLPGITVKKLWNFECQNFKNYFFSHKLVLAIHVDDQSRVLVSDLSTTEGNAALLLTNDVLSFCVVDASEIDGSNNRLYILAITTKENLSLELLDIERTTEVKVTKRHQQLLSPNCLDGNESKPQGGAIKCPFVWFDFTNKYFVLLHHSEIFRVVVHPQGEISISESFLLEVNEGDVTAVQQQGDFLFILYSSGDISIFNSTYFYPAAKIIFKDFCKVLFHKISGTESPLTQEASVFIVSPDLSHIVLTLNNAKYGIFKIKLDEYFEQFPHHLCRNSSPSTQTDLITLTHVGQNSQTWQGLMKSTKSKLKSKARRDPTHGSHHEHSQTWFEKVNKPSRTVSLSSGKIFSKRISGFSARQGVRSSHEKGPSLQQSREAFVLSTAIKTPKHCRDLTVKRLWITESTAVVWYEGNQTGKFGGVCTISVEDNDADYYSFLEPTYLACPVESAQPIALICRDKLQLFAQGVNQDVLVNKLMIYKNASLAESVSHLNQWDHCSIPIHALEVGLKHRQLDTVAFFLKGRETEFRFKQPDPSTGLLSPSSKISQSSQKTETDEEYQLWTALELLASTISSSMKDSQSRQYAQQLLNLTLTHLHKLVRNATEAMEKMTEMEGCEIGSIEGFHGNEEDLRKVITKLMYFITDMRKHLQGIPESKSCDDIDGVQEKEAAWVGQQLDVRNNFDKWNDLSDQDVIKDAILSRKIPLVQAFFHERQIKETPSVNSSSSSLSKMRTLVQEGQMIAYKSLLSYDIDTAQTLFHNMGFNVTSELKKICFFTANSSLRDFLMQTLRKSGHISPQEEDICLFINRLERLYTCQSFEKAKALAEEGLMSLWKEEASKLFPLRDTKAEQFLKETLKTGEIVPSAETPNCENFHYAHVLLDWVKHWDKQTQDRILLEKLIHSKSRDLSTKWLIDSESAWQFLLAHEDWITLKCWIEQTFSPSDSDGARNLPQIAPILQELTLERDFVNRMDNCTSYFKDRVLDEMARYGVFCSKELANFDQLLSRFVRTGQLLVSPHVLTMTPEGQKSVDSFNQWFISYCIQQNLPAVMYMFIEFYNLCLSENEVLSMQLPIAEIPWLEVLLNFRWVGKQVTDPALVFQASLANARLFQKIAQPTVTMLLEKGHTMIALATLLYAPGNINEAFLKSTTNEEKLWKIDSVLLEQALKPYPKLYTAIFPPEELDGVSRQDVTVYQLLKGNIPITQTNLFSWQSTNKVTENSDYALTEMPHFANPELVKQYAYTESFSFTHYLRQGRPSFAFSAFIINLMQENGNYTKYKISQAYLKSYCTAIRNISKPSVTAACVAFAEMLGKNSSQMRVDIHCATIILEHNKMDLGLSGTPAKRRNEMKAQETLEKKEKELAMLLMNCLKGCKQSARSVLEMLEEGISAKISQQNYERTSWKASEVWSLAVIFCQQHHLPYTTVYLSLCAECNCWLQFTCFAQIHQYPQQQILELVKTFKDLDLRDHLTSAFENMKFGPAFVKREGLPGSPQQSRSTKNIRAKFYARSGVLPKTEDTRKNASDGSLSEEKSEEEFSFEDKEEVEESQPSVDLDLKNIPEDFFGVIFECNTHSQPHSALLAHAIVLNQPIFAVIASCYQNSSPLDCLSTWLLTSLNEKGRSKVKSSFKSIKSFQWHTWTLDELFQLIQVALETGAISLIHKGFFIFDKNCPMNLFLKFCCEFLLRYNITAAKDHLDSFQSAMQKCKRFESIQQTQLESSHKPKIGNLTWYQESANQIAVFMLRTCSSQWELSSLLQLLSDVNFSLIVSSADPDYCLMYQLHLILRDTDQDKHFAKLIGCGKDQFHSECSIILEKLQDSDEFEKAKIFARLAKLPVDSLITHQVDKELIKSLSSRTSQSEEEKLSFWTKCNDLFKSSRVKPKTATSFFQKWVHRTDSNVKLSSKEKAFLLHLAYQWMKKSDAQTSEMDQLEREMWMARLSVEVEKRAAFSELLSLSRESVTQKDTVNKSEWESNFQGPQELLYMNRNLESQTQTAVEDISDENKVALQDILSRLLQSGCVIQAHRLATQFHYYCQDLEIILACIQLAKGVIHPFQLDADLKRLIGGSDRRQRKTSEWQQPRKPVSPFSSGSAPPPVMRRSVSVVSMPTNFVEQNFQHDLDGEVLSTLESLTARCEDGKKCCQQITALYQISKVLQKQYEEVVQMSPLNTLKPLLNSHDQERIELAKKFVETNSLSDNEVASFLTELVVTSLQKFFTRRREGRAGESNGNTAKQLLQGVVTRFANPTPLMSPWADRNEFSNLVKLCQNPVILGNKLMEEVISLTRSYKDPTKQVLSLEVELLIRSHDCFSICCHMEGIANVLRSCREIFNTLVEFKEYPLMVRLLLGVARYSEMMYVFDELRSKQQIELLLKKGSKDNSLKVSLLDYLKRCEPPDPDTYNMVAVKFGMVREIATLLEKEGVKKLKSVANRKMDTNLEVQNSLEEILQDFKNAAQNYAKADCLRHAERCVQQARLVALQLHLLSPGINVVNLSDEALVAFLSRHSNFHQAVIVHDAYNKQFDWSNAIFHHVVKRGDFTYFHDFRSAVHVTESLFIEVSQLYGKENVKDSTVMNNMKQFLMLCPDIVAKYRIATEFGFQEISSLLLQDENGAYLKDVAMVM</sequence>
<dbReference type="GO" id="GO:0007409">
    <property type="term" value="P:axonogenesis"/>
    <property type="evidence" value="ECO:0007669"/>
    <property type="project" value="TreeGrafter"/>
</dbReference>
<dbReference type="GO" id="GO:0030424">
    <property type="term" value="C:axon"/>
    <property type="evidence" value="ECO:0007669"/>
    <property type="project" value="TreeGrafter"/>
</dbReference>
<keyword evidence="4" id="KW-1185">Reference proteome</keyword>
<dbReference type="Proteomes" id="UP001152320">
    <property type="component" value="Chromosome 14"/>
</dbReference>
<evidence type="ECO:0000256" key="1">
    <source>
        <dbReference type="SAM" id="MobiDB-lite"/>
    </source>
</evidence>
<dbReference type="EMBL" id="JAIZAY010000014">
    <property type="protein sequence ID" value="KAJ8029110.1"/>
    <property type="molecule type" value="Genomic_DNA"/>
</dbReference>
<gene>
    <name evidence="3" type="ORF">HOLleu_28432</name>
</gene>
<dbReference type="InterPro" id="IPR028107">
    <property type="entry name" value="Spatacsin_C_dom"/>
</dbReference>
<dbReference type="Pfam" id="PF14649">
    <property type="entry name" value="Spatacsin_C"/>
    <property type="match status" value="1"/>
</dbReference>
<accession>A0A9Q1BM11</accession>
<evidence type="ECO:0000313" key="4">
    <source>
        <dbReference type="Proteomes" id="UP001152320"/>
    </source>
</evidence>
<feature type="region of interest" description="Disordered" evidence="1">
    <location>
        <begin position="1518"/>
        <end position="1553"/>
    </location>
</feature>
<feature type="domain" description="Spatacsin C-terminal" evidence="2">
    <location>
        <begin position="2273"/>
        <end position="2561"/>
    </location>
</feature>
<dbReference type="GO" id="GO:0030425">
    <property type="term" value="C:dendrite"/>
    <property type="evidence" value="ECO:0007669"/>
    <property type="project" value="TreeGrafter"/>
</dbReference>
<dbReference type="GO" id="GO:0007268">
    <property type="term" value="P:chemical synaptic transmission"/>
    <property type="evidence" value="ECO:0007669"/>
    <property type="project" value="TreeGrafter"/>
</dbReference>
<protein>
    <submittedName>
        <fullName evidence="3">Spatacsin</fullName>
    </submittedName>
</protein>